<proteinExistence type="predicted"/>
<sequence length="178" mass="19471">MRKKVATMGHHRELLFLHGEVVEDELGPIVIVPRSTTVVMDPESPYPLAKFVYVEGAPPHPIPKEEAEGECIQIKESARNEGVVIDAICVSIEARVGSKSARRPRKEHVVEDPVAISYEKTATGALCLTTIVHKGCPRRMRRKRPSRGLKPLNHVGGSLSQATKRDDSVAGSLFGGYS</sequence>
<reference evidence="3" key="1">
    <citation type="journal article" date="2017" name="Nat. Commun.">
        <title>The asparagus genome sheds light on the origin and evolution of a young Y chromosome.</title>
        <authorList>
            <person name="Harkess A."/>
            <person name="Zhou J."/>
            <person name="Xu C."/>
            <person name="Bowers J.E."/>
            <person name="Van der Hulst R."/>
            <person name="Ayyampalayam S."/>
            <person name="Mercati F."/>
            <person name="Riccardi P."/>
            <person name="McKain M.R."/>
            <person name="Kakrana A."/>
            <person name="Tang H."/>
            <person name="Ray J."/>
            <person name="Groenendijk J."/>
            <person name="Arikit S."/>
            <person name="Mathioni S.M."/>
            <person name="Nakano M."/>
            <person name="Shan H."/>
            <person name="Telgmann-Rauber A."/>
            <person name="Kanno A."/>
            <person name="Yue Z."/>
            <person name="Chen H."/>
            <person name="Li W."/>
            <person name="Chen Y."/>
            <person name="Xu X."/>
            <person name="Zhang Y."/>
            <person name="Luo S."/>
            <person name="Chen H."/>
            <person name="Gao J."/>
            <person name="Mao Z."/>
            <person name="Pires J.C."/>
            <person name="Luo M."/>
            <person name="Kudrna D."/>
            <person name="Wing R.A."/>
            <person name="Meyers B.C."/>
            <person name="Yi K."/>
            <person name="Kong H."/>
            <person name="Lavrijsen P."/>
            <person name="Sunseri F."/>
            <person name="Falavigna A."/>
            <person name="Ye Y."/>
            <person name="Leebens-Mack J.H."/>
            <person name="Chen G."/>
        </authorList>
    </citation>
    <scope>NUCLEOTIDE SEQUENCE [LARGE SCALE GENOMIC DNA]</scope>
    <source>
        <strain evidence="3">cv. DH0086</strain>
    </source>
</reference>
<keyword evidence="3" id="KW-1185">Reference proteome</keyword>
<name>A0A5P1FVT9_ASPOF</name>
<feature type="compositionally biased region" description="Basic residues" evidence="1">
    <location>
        <begin position="137"/>
        <end position="147"/>
    </location>
</feature>
<accession>A0A5P1FVT9</accession>
<dbReference type="EMBL" id="CM007381">
    <property type="protein sequence ID" value="ONK80931.1"/>
    <property type="molecule type" value="Genomic_DNA"/>
</dbReference>
<organism evidence="2 3">
    <name type="scientific">Asparagus officinalis</name>
    <name type="common">Garden asparagus</name>
    <dbReference type="NCBI Taxonomy" id="4686"/>
    <lineage>
        <taxon>Eukaryota</taxon>
        <taxon>Viridiplantae</taxon>
        <taxon>Streptophyta</taxon>
        <taxon>Embryophyta</taxon>
        <taxon>Tracheophyta</taxon>
        <taxon>Spermatophyta</taxon>
        <taxon>Magnoliopsida</taxon>
        <taxon>Liliopsida</taxon>
        <taxon>Asparagales</taxon>
        <taxon>Asparagaceae</taxon>
        <taxon>Asparagoideae</taxon>
        <taxon>Asparagus</taxon>
    </lineage>
</organism>
<feature type="region of interest" description="Disordered" evidence="1">
    <location>
        <begin position="137"/>
        <end position="164"/>
    </location>
</feature>
<dbReference type="AlphaFoldDB" id="A0A5P1FVT9"/>
<dbReference type="Proteomes" id="UP000243459">
    <property type="component" value="Chromosome 1"/>
</dbReference>
<protein>
    <submittedName>
        <fullName evidence="2">Uncharacterized protein</fullName>
    </submittedName>
</protein>
<evidence type="ECO:0000313" key="3">
    <source>
        <dbReference type="Proteomes" id="UP000243459"/>
    </source>
</evidence>
<evidence type="ECO:0000313" key="2">
    <source>
        <dbReference type="EMBL" id="ONK80931.1"/>
    </source>
</evidence>
<gene>
    <name evidence="2" type="ORF">A4U43_C01F23370</name>
</gene>
<evidence type="ECO:0000256" key="1">
    <source>
        <dbReference type="SAM" id="MobiDB-lite"/>
    </source>
</evidence>
<dbReference type="Gramene" id="ONK80931">
    <property type="protein sequence ID" value="ONK80931"/>
    <property type="gene ID" value="A4U43_C01F23370"/>
</dbReference>